<accession>A0A6I2FBY9</accession>
<protein>
    <submittedName>
        <fullName evidence="7">S8 family serine peptidase</fullName>
    </submittedName>
</protein>
<dbReference type="SUPFAM" id="SSF52743">
    <property type="entry name" value="Subtilisin-like"/>
    <property type="match status" value="1"/>
</dbReference>
<dbReference type="PROSITE" id="PS00138">
    <property type="entry name" value="SUBTILASE_SER"/>
    <property type="match status" value="1"/>
</dbReference>
<evidence type="ECO:0000256" key="3">
    <source>
        <dbReference type="ARBA" id="ARBA00022801"/>
    </source>
</evidence>
<sequence>MLAARQDAIAAEAHLESLAPERAVGGAGRRARFAAYAAITLHDEASARELAADLDARPDIETAYVEGGPTPPPVDATDDPLSGDQSYLDAAPAGIDARWAWDLSDGSGIGFVDLEQGWTRNHEDLAAAGITIISGVSMAYHGHGTAVLGEVVGVDNALGVIGIAPGASARVVSQFRTSTTYSTSAAIISAADAMSPGDVLLLEAQTIVGDSDYLPVEVESAVFDAIRDATDAGIVVVEAAGNGSTDLDAFTDAAGKHVLKRGDADFRDSGAIMVGAASSSAPHSRLGFSNFGSRIDCYGWGQGITTTGDGWTGTSTTEYTAFFGGTSGASPIVSGAAVLLQSWHRDREGWAMSPDDVRTWLSSSINTPSANPSTDRIGVMPNLRAIIEAFVEDDRFDIDPDKYSLWVYILFGLLNDAPGVIWVPGKGPVPVDPEWRSLGQAQRRLLVTELATQVGGLERAGKRLTVREADRIGAVSLGEVLRRSAAQVRGGG</sequence>
<evidence type="ECO:0000256" key="4">
    <source>
        <dbReference type="ARBA" id="ARBA00022825"/>
    </source>
</evidence>
<dbReference type="PROSITE" id="PS51892">
    <property type="entry name" value="SUBTILASE"/>
    <property type="match status" value="1"/>
</dbReference>
<organism evidence="7 8">
    <name type="scientific">Agromyces agglutinans</name>
    <dbReference type="NCBI Taxonomy" id="2662258"/>
    <lineage>
        <taxon>Bacteria</taxon>
        <taxon>Bacillati</taxon>
        <taxon>Actinomycetota</taxon>
        <taxon>Actinomycetes</taxon>
        <taxon>Micrococcales</taxon>
        <taxon>Microbacteriaceae</taxon>
        <taxon>Agromyces</taxon>
    </lineage>
</organism>
<evidence type="ECO:0000313" key="8">
    <source>
        <dbReference type="Proteomes" id="UP000431080"/>
    </source>
</evidence>
<dbReference type="Proteomes" id="UP000431080">
    <property type="component" value="Unassembled WGS sequence"/>
</dbReference>
<keyword evidence="2" id="KW-0645">Protease</keyword>
<evidence type="ECO:0000256" key="1">
    <source>
        <dbReference type="ARBA" id="ARBA00011073"/>
    </source>
</evidence>
<feature type="domain" description="Peptidase S8/S53" evidence="6">
    <location>
        <begin position="139"/>
        <end position="365"/>
    </location>
</feature>
<dbReference type="GO" id="GO:0004252">
    <property type="term" value="F:serine-type endopeptidase activity"/>
    <property type="evidence" value="ECO:0007669"/>
    <property type="project" value="InterPro"/>
</dbReference>
<evidence type="ECO:0000256" key="5">
    <source>
        <dbReference type="PROSITE-ProRule" id="PRU01240"/>
    </source>
</evidence>
<comment type="caution">
    <text evidence="5">Lacks conserved residue(s) required for the propagation of feature annotation.</text>
</comment>
<dbReference type="InterPro" id="IPR036852">
    <property type="entry name" value="Peptidase_S8/S53_dom_sf"/>
</dbReference>
<evidence type="ECO:0000313" key="7">
    <source>
        <dbReference type="EMBL" id="MRG59966.1"/>
    </source>
</evidence>
<proteinExistence type="inferred from homology"/>
<dbReference type="EMBL" id="WJIF01000004">
    <property type="protein sequence ID" value="MRG59966.1"/>
    <property type="molecule type" value="Genomic_DNA"/>
</dbReference>
<dbReference type="PRINTS" id="PR00723">
    <property type="entry name" value="SUBTILISIN"/>
</dbReference>
<keyword evidence="8" id="KW-1185">Reference proteome</keyword>
<evidence type="ECO:0000256" key="2">
    <source>
        <dbReference type="ARBA" id="ARBA00022670"/>
    </source>
</evidence>
<keyword evidence="3" id="KW-0378">Hydrolase</keyword>
<comment type="similarity">
    <text evidence="1 5">Belongs to the peptidase S8 family.</text>
</comment>
<reference evidence="7 8" key="1">
    <citation type="submission" date="2019-10" db="EMBL/GenBank/DDBJ databases">
        <authorList>
            <person name="Nie G."/>
            <person name="Ming H."/>
            <person name="Yi B."/>
        </authorList>
    </citation>
    <scope>NUCLEOTIDE SEQUENCE [LARGE SCALE GENOMIC DNA]</scope>
    <source>
        <strain evidence="7 8">CFH 90414</strain>
    </source>
</reference>
<dbReference type="AlphaFoldDB" id="A0A6I2FBY9"/>
<gene>
    <name evidence="7" type="ORF">GE115_08805</name>
</gene>
<dbReference type="Pfam" id="PF00082">
    <property type="entry name" value="Peptidase_S8"/>
    <property type="match status" value="1"/>
</dbReference>
<dbReference type="PANTHER" id="PTHR43806">
    <property type="entry name" value="PEPTIDASE S8"/>
    <property type="match status" value="1"/>
</dbReference>
<dbReference type="PANTHER" id="PTHR43806:SF11">
    <property type="entry name" value="CEREVISIN-RELATED"/>
    <property type="match status" value="1"/>
</dbReference>
<dbReference type="GO" id="GO:0006508">
    <property type="term" value="P:proteolysis"/>
    <property type="evidence" value="ECO:0007669"/>
    <property type="project" value="UniProtKB-KW"/>
</dbReference>
<dbReference type="InterPro" id="IPR015500">
    <property type="entry name" value="Peptidase_S8_subtilisin-rel"/>
</dbReference>
<keyword evidence="4" id="KW-0720">Serine protease</keyword>
<evidence type="ECO:0000259" key="6">
    <source>
        <dbReference type="Pfam" id="PF00082"/>
    </source>
</evidence>
<comment type="caution">
    <text evidence="7">The sequence shown here is derived from an EMBL/GenBank/DDBJ whole genome shotgun (WGS) entry which is preliminary data.</text>
</comment>
<dbReference type="InterPro" id="IPR050131">
    <property type="entry name" value="Peptidase_S8_subtilisin-like"/>
</dbReference>
<name>A0A6I2FBY9_9MICO</name>
<dbReference type="InterPro" id="IPR023828">
    <property type="entry name" value="Peptidase_S8_Ser-AS"/>
</dbReference>
<dbReference type="InterPro" id="IPR000209">
    <property type="entry name" value="Peptidase_S8/S53_dom"/>
</dbReference>
<dbReference type="Gene3D" id="3.40.50.200">
    <property type="entry name" value="Peptidase S8/S53 domain"/>
    <property type="match status" value="1"/>
</dbReference>